<evidence type="ECO:0000313" key="1">
    <source>
        <dbReference type="EMBL" id="WED43034.1"/>
    </source>
</evidence>
<dbReference type="EMBL" id="CP119078">
    <property type="protein sequence ID" value="WED43034.1"/>
    <property type="molecule type" value="Genomic_DNA"/>
</dbReference>
<dbReference type="RefSeq" id="WP_275088848.1">
    <property type="nucleotide sequence ID" value="NZ_CP119078.1"/>
</dbReference>
<sequence length="363" mass="40773">MALAPPRFFSEANLGLPKVKQGPGFTDVGGIGDCGFRALAAAFLSKAMYEKRNSKELSRLLDEHFKYFPEQKPKLPLMTSQEKIDYITKIPGMPVFVQTLAYTLRQMAVDEIVAHPEYYRGAFFGKEAMPISPQAMRLETTWIDETAIAAVAKTTGFPVEVQVVTPSKSLPLRLEYGKESTVPGNPLVIELQNNHYRPYVSDPARFRSVKAVATNPIHPQAVEKKDPELKEVLARINAEDERLLKKFEETKKILMAAVLGEGLSKKELLDIYVAGMEKSDYLEGYKGYVGTEHGSERFFTAVRANRDNAHDIHKRFASHDEEITNDLVHAIARAVSINQINPSIVFDKIERTQEHRTSLSPQP</sequence>
<evidence type="ECO:0000313" key="2">
    <source>
        <dbReference type="Proteomes" id="UP001222087"/>
    </source>
</evidence>
<dbReference type="Gene3D" id="3.90.70.80">
    <property type="match status" value="1"/>
</dbReference>
<dbReference type="SUPFAM" id="SSF54001">
    <property type="entry name" value="Cysteine proteinases"/>
    <property type="match status" value="1"/>
</dbReference>
<dbReference type="CDD" id="cd22744">
    <property type="entry name" value="OTU"/>
    <property type="match status" value="1"/>
</dbReference>
<dbReference type="InterPro" id="IPR038765">
    <property type="entry name" value="Papain-like_cys_pep_sf"/>
</dbReference>
<reference evidence="1 2" key="1">
    <citation type="submission" date="2023-02" db="EMBL/GenBank/DDBJ databases">
        <title>Genome Sequence of L. cardiaca H63T.</title>
        <authorList>
            <person name="Lopez A.E."/>
            <person name="Cianciotto N.P."/>
        </authorList>
    </citation>
    <scope>NUCLEOTIDE SEQUENCE [LARGE SCALE GENOMIC DNA]</scope>
    <source>
        <strain evidence="1 2">H63</strain>
    </source>
</reference>
<proteinExistence type="predicted"/>
<gene>
    <name evidence="1" type="ORF">PXX05_14220</name>
</gene>
<name>A0ABY8ARG3_9GAMM</name>
<keyword evidence="2" id="KW-1185">Reference proteome</keyword>
<accession>A0ABY8ARG3</accession>
<dbReference type="Proteomes" id="UP001222087">
    <property type="component" value="Chromosome"/>
</dbReference>
<evidence type="ECO:0008006" key="3">
    <source>
        <dbReference type="Google" id="ProtNLM"/>
    </source>
</evidence>
<protein>
    <recommendedName>
        <fullName evidence="3">OTU domain-containing protein</fullName>
    </recommendedName>
</protein>
<organism evidence="1 2">
    <name type="scientific">Legionella cardiaca</name>
    <dbReference type="NCBI Taxonomy" id="1071983"/>
    <lineage>
        <taxon>Bacteria</taxon>
        <taxon>Pseudomonadati</taxon>
        <taxon>Pseudomonadota</taxon>
        <taxon>Gammaproteobacteria</taxon>
        <taxon>Legionellales</taxon>
        <taxon>Legionellaceae</taxon>
        <taxon>Legionella</taxon>
    </lineage>
</organism>